<comment type="subunit">
    <text evidence="4 15">Homodimer.</text>
</comment>
<feature type="compositionally biased region" description="Pro residues" evidence="16">
    <location>
        <begin position="523"/>
        <end position="546"/>
    </location>
</feature>
<feature type="compositionally biased region" description="Low complexity" evidence="16">
    <location>
        <begin position="404"/>
        <end position="414"/>
    </location>
</feature>
<evidence type="ECO:0000256" key="16">
    <source>
        <dbReference type="SAM" id="MobiDB-lite"/>
    </source>
</evidence>
<dbReference type="InterPro" id="IPR000999">
    <property type="entry name" value="RNase_III_dom"/>
</dbReference>
<dbReference type="EMBL" id="VBPB01000129">
    <property type="protein sequence ID" value="TMQ71963.1"/>
    <property type="molecule type" value="Genomic_DNA"/>
</dbReference>
<dbReference type="GO" id="GO:0042802">
    <property type="term" value="F:identical protein binding"/>
    <property type="evidence" value="ECO:0007669"/>
    <property type="project" value="UniProtKB-ARBA"/>
</dbReference>
<comment type="subcellular location">
    <subcellularLocation>
        <location evidence="2 15">Cytoplasm</location>
    </subcellularLocation>
</comment>
<feature type="compositionally biased region" description="Basic and acidic residues" evidence="16">
    <location>
        <begin position="13"/>
        <end position="43"/>
    </location>
</feature>
<evidence type="ECO:0000313" key="20">
    <source>
        <dbReference type="Proteomes" id="UP000319771"/>
    </source>
</evidence>
<keyword evidence="6 15" id="KW-0698">rRNA processing</keyword>
<dbReference type="InterPro" id="IPR011907">
    <property type="entry name" value="RNase_III"/>
</dbReference>
<dbReference type="AlphaFoldDB" id="A0A538U7V6"/>
<evidence type="ECO:0000256" key="3">
    <source>
        <dbReference type="ARBA" id="ARBA00010183"/>
    </source>
</evidence>
<dbReference type="Proteomes" id="UP000319771">
    <property type="component" value="Unassembled WGS sequence"/>
</dbReference>
<dbReference type="NCBIfam" id="TIGR02191">
    <property type="entry name" value="RNaseIII"/>
    <property type="match status" value="1"/>
</dbReference>
<comment type="caution">
    <text evidence="19">The sequence shown here is derived from an EMBL/GenBank/DDBJ whole genome shotgun (WGS) entry which is preliminary data.</text>
</comment>
<dbReference type="PROSITE" id="PS50137">
    <property type="entry name" value="DS_RBD"/>
    <property type="match status" value="1"/>
</dbReference>
<keyword evidence="12 15" id="KW-0378">Hydrolase</keyword>
<dbReference type="InterPro" id="IPR036389">
    <property type="entry name" value="RNase_III_sf"/>
</dbReference>
<dbReference type="Gene3D" id="3.30.160.20">
    <property type="match status" value="1"/>
</dbReference>
<dbReference type="EC" id="3.1.26.3" evidence="15"/>
<feature type="binding site" evidence="15">
    <location>
        <position position="216"/>
    </location>
    <ligand>
        <name>Mg(2+)</name>
        <dbReference type="ChEBI" id="CHEBI:18420"/>
    </ligand>
</feature>
<dbReference type="PROSITE" id="PS00517">
    <property type="entry name" value="RNASE_3_1"/>
    <property type="match status" value="1"/>
</dbReference>
<dbReference type="Gene3D" id="1.10.1520.10">
    <property type="entry name" value="Ribonuclease III domain"/>
    <property type="match status" value="1"/>
</dbReference>
<feature type="compositionally biased region" description="Low complexity" evidence="16">
    <location>
        <begin position="314"/>
        <end position="326"/>
    </location>
</feature>
<feature type="compositionally biased region" description="Basic and acidic residues" evidence="16">
    <location>
        <begin position="415"/>
        <end position="452"/>
    </location>
</feature>
<dbReference type="GO" id="GO:0010468">
    <property type="term" value="P:regulation of gene expression"/>
    <property type="evidence" value="ECO:0007669"/>
    <property type="project" value="TreeGrafter"/>
</dbReference>
<keyword evidence="5 15" id="KW-0963">Cytoplasm</keyword>
<feature type="region of interest" description="Disordered" evidence="16">
    <location>
        <begin position="1"/>
        <end position="64"/>
    </location>
</feature>
<dbReference type="SMART" id="SM00535">
    <property type="entry name" value="RIBOc"/>
    <property type="match status" value="1"/>
</dbReference>
<dbReference type="FunFam" id="3.30.160.20:FF:000003">
    <property type="entry name" value="Ribonuclease 3"/>
    <property type="match status" value="1"/>
</dbReference>
<dbReference type="GO" id="GO:0005737">
    <property type="term" value="C:cytoplasm"/>
    <property type="evidence" value="ECO:0007669"/>
    <property type="project" value="UniProtKB-SubCell"/>
</dbReference>
<feature type="compositionally biased region" description="Basic residues" evidence="16">
    <location>
        <begin position="44"/>
        <end position="55"/>
    </location>
</feature>
<dbReference type="GO" id="GO:0006364">
    <property type="term" value="P:rRNA processing"/>
    <property type="evidence" value="ECO:0007669"/>
    <property type="project" value="UniProtKB-UniRule"/>
</dbReference>
<dbReference type="CDD" id="cd00593">
    <property type="entry name" value="RIBOc"/>
    <property type="match status" value="1"/>
</dbReference>
<feature type="compositionally biased region" description="Pro residues" evidence="16">
    <location>
        <begin position="463"/>
        <end position="473"/>
    </location>
</feature>
<dbReference type="FunFam" id="1.10.1520.10:FF:000001">
    <property type="entry name" value="Ribonuclease 3"/>
    <property type="match status" value="1"/>
</dbReference>
<evidence type="ECO:0000256" key="11">
    <source>
        <dbReference type="ARBA" id="ARBA00022759"/>
    </source>
</evidence>
<name>A0A538U7V6_UNCEI</name>
<comment type="catalytic activity">
    <reaction evidence="1 15">
        <text>Endonucleolytic cleavage to 5'-phosphomonoester.</text>
        <dbReference type="EC" id="3.1.26.3"/>
    </reaction>
</comment>
<dbReference type="InterPro" id="IPR014720">
    <property type="entry name" value="dsRBD_dom"/>
</dbReference>
<dbReference type="GO" id="GO:0003725">
    <property type="term" value="F:double-stranded RNA binding"/>
    <property type="evidence" value="ECO:0007669"/>
    <property type="project" value="TreeGrafter"/>
</dbReference>
<evidence type="ECO:0000256" key="13">
    <source>
        <dbReference type="ARBA" id="ARBA00022842"/>
    </source>
</evidence>
<evidence type="ECO:0000313" key="19">
    <source>
        <dbReference type="EMBL" id="TMQ71963.1"/>
    </source>
</evidence>
<dbReference type="GO" id="GO:0004525">
    <property type="term" value="F:ribonuclease III activity"/>
    <property type="evidence" value="ECO:0007669"/>
    <property type="project" value="UniProtKB-UniRule"/>
</dbReference>
<evidence type="ECO:0000256" key="15">
    <source>
        <dbReference type="HAMAP-Rule" id="MF_00104"/>
    </source>
</evidence>
<feature type="region of interest" description="Disordered" evidence="16">
    <location>
        <begin position="302"/>
        <end position="613"/>
    </location>
</feature>
<evidence type="ECO:0000259" key="18">
    <source>
        <dbReference type="PROSITE" id="PS50142"/>
    </source>
</evidence>
<keyword evidence="7 15" id="KW-0507">mRNA processing</keyword>
<feature type="active site" evidence="15">
    <location>
        <position position="147"/>
    </location>
</feature>
<proteinExistence type="inferred from homology"/>
<feature type="compositionally biased region" description="Pro residues" evidence="16">
    <location>
        <begin position="594"/>
        <end position="604"/>
    </location>
</feature>
<feature type="active site" evidence="15">
    <location>
        <position position="219"/>
    </location>
</feature>
<feature type="domain" description="RNase III" evidence="18">
    <location>
        <begin position="101"/>
        <end position="230"/>
    </location>
</feature>
<evidence type="ECO:0000256" key="7">
    <source>
        <dbReference type="ARBA" id="ARBA00022664"/>
    </source>
</evidence>
<dbReference type="PANTHER" id="PTHR11207:SF0">
    <property type="entry name" value="RIBONUCLEASE 3"/>
    <property type="match status" value="1"/>
</dbReference>
<dbReference type="GO" id="GO:0019843">
    <property type="term" value="F:rRNA binding"/>
    <property type="evidence" value="ECO:0007669"/>
    <property type="project" value="UniProtKB-KW"/>
</dbReference>
<keyword evidence="8 15" id="KW-0819">tRNA processing</keyword>
<dbReference type="PANTHER" id="PTHR11207">
    <property type="entry name" value="RIBONUCLEASE III"/>
    <property type="match status" value="1"/>
</dbReference>
<dbReference type="GO" id="GO:0006397">
    <property type="term" value="P:mRNA processing"/>
    <property type="evidence" value="ECO:0007669"/>
    <property type="project" value="UniProtKB-UniRule"/>
</dbReference>
<evidence type="ECO:0000256" key="6">
    <source>
        <dbReference type="ARBA" id="ARBA00022552"/>
    </source>
</evidence>
<dbReference type="SUPFAM" id="SSF54768">
    <property type="entry name" value="dsRNA-binding domain-like"/>
    <property type="match status" value="1"/>
</dbReference>
<dbReference type="Pfam" id="PF14622">
    <property type="entry name" value="Ribonucleas_3_3"/>
    <property type="match status" value="1"/>
</dbReference>
<dbReference type="PROSITE" id="PS50142">
    <property type="entry name" value="RNASE_3_2"/>
    <property type="match status" value="1"/>
</dbReference>
<reference evidence="19 20" key="1">
    <citation type="journal article" date="2019" name="Nat. Microbiol.">
        <title>Mediterranean grassland soil C-N compound turnover is dependent on rainfall and depth, and is mediated by genomically divergent microorganisms.</title>
        <authorList>
            <person name="Diamond S."/>
            <person name="Andeer P.F."/>
            <person name="Li Z."/>
            <person name="Crits-Christoph A."/>
            <person name="Burstein D."/>
            <person name="Anantharaman K."/>
            <person name="Lane K.R."/>
            <person name="Thomas B.C."/>
            <person name="Pan C."/>
            <person name="Northen T.R."/>
            <person name="Banfield J.F."/>
        </authorList>
    </citation>
    <scope>NUCLEOTIDE SEQUENCE [LARGE SCALE GENOMIC DNA]</scope>
    <source>
        <strain evidence="19">WS_11</strain>
    </source>
</reference>
<evidence type="ECO:0000256" key="12">
    <source>
        <dbReference type="ARBA" id="ARBA00022801"/>
    </source>
</evidence>
<comment type="cofactor">
    <cofactor evidence="15">
        <name>Mg(2+)</name>
        <dbReference type="ChEBI" id="CHEBI:18420"/>
    </cofactor>
</comment>
<sequence>MRPRFRSRSGPNADRDGRRLELVRVRGSQRDAGAEGRRLERGGRRSRRRGGRGRGPRPTPPTQGFSFLRWLKGLFAPEPPPPAVRGRATSAQLSDMEARAMADFCRQYGITFRDPGLLKLALTHRSYLHVTGQGPRESNERLEFLGDSVLGLTTSDFLYRSHPSEHEGQLTKTKSLLVSKAILSRRALAMGLGRFVLMSHSEMESGGRLRLSILADAFESVIGAIYLDQGFPAAQAFIERWLLRESRVIVADKQHTNYKSHLQEYVQSTFRTHPVYRIRSEMGPDHSKQFMVEVMVGRRQLGVGRGPNKKEAEQAAARNALEAVEAGPLSDRETRRVEREPRDSGPEEAGGAGEAPAVEPDEEASEHGRGRRRRGRRGGRGRREGWETPAAGAAPGTPPPAAPPRGEAGAGEAPGRTDDRSARRDRPERSERAERPERTERTERPERGERATRGPGRFEGARPAPPPSPAPRPPELEPRPSAHEEDENEEVGRPEGPQEEWHVDPFALKPPAALEPPRAIPAMPMPPAVSVPPPASVMPPEAPPLRPMVEEADDEAEEAAHEPPSPATDEPATAEGRSGEADEEDLGPRYPETGPAPPPPPPPSWGRRGRRGH</sequence>
<accession>A0A538U7V6</accession>
<dbReference type="HAMAP" id="MF_00104">
    <property type="entry name" value="RNase_III"/>
    <property type="match status" value="1"/>
</dbReference>
<feature type="compositionally biased region" description="Basic residues" evidence="16">
    <location>
        <begin position="369"/>
        <end position="380"/>
    </location>
</feature>
<comment type="function">
    <text evidence="15">Digests double-stranded RNA. Involved in the processing of primary rRNA transcript to yield the immediate precursors to the large and small rRNAs (23S and 16S). Processes some mRNAs, and tRNAs when they are encoded in the rRNA operon. Processes pre-crRNA and tracrRNA of type II CRISPR loci if present in the organism.</text>
</comment>
<evidence type="ECO:0000256" key="4">
    <source>
        <dbReference type="ARBA" id="ARBA00011738"/>
    </source>
</evidence>
<feature type="compositionally biased region" description="Basic and acidic residues" evidence="16">
    <location>
        <begin position="474"/>
        <end position="483"/>
    </location>
</feature>
<keyword evidence="9 15" id="KW-0540">Nuclease</keyword>
<feature type="binding site" evidence="15">
    <location>
        <position position="143"/>
    </location>
    <ligand>
        <name>Mg(2+)</name>
        <dbReference type="ChEBI" id="CHEBI:18420"/>
    </ligand>
</feature>
<feature type="binding site" evidence="15">
    <location>
        <position position="219"/>
    </location>
    <ligand>
        <name>Mg(2+)</name>
        <dbReference type="ChEBI" id="CHEBI:18420"/>
    </ligand>
</feature>
<comment type="similarity">
    <text evidence="3">Belongs to the ribonuclease III family.</text>
</comment>
<keyword evidence="14 15" id="KW-0694">RNA-binding</keyword>
<keyword evidence="11 15" id="KW-0255">Endonuclease</keyword>
<keyword evidence="13 15" id="KW-0460">Magnesium</keyword>
<dbReference type="SUPFAM" id="SSF69065">
    <property type="entry name" value="RNase III domain-like"/>
    <property type="match status" value="1"/>
</dbReference>
<dbReference type="GO" id="GO:0008033">
    <property type="term" value="P:tRNA processing"/>
    <property type="evidence" value="ECO:0007669"/>
    <property type="project" value="UniProtKB-KW"/>
</dbReference>
<dbReference type="SMART" id="SM00358">
    <property type="entry name" value="DSRM"/>
    <property type="match status" value="1"/>
</dbReference>
<organism evidence="19 20">
    <name type="scientific">Eiseniibacteriota bacterium</name>
    <dbReference type="NCBI Taxonomy" id="2212470"/>
    <lineage>
        <taxon>Bacteria</taxon>
        <taxon>Candidatus Eiseniibacteriota</taxon>
    </lineage>
</organism>
<evidence type="ECO:0000259" key="17">
    <source>
        <dbReference type="PROSITE" id="PS50137"/>
    </source>
</evidence>
<protein>
    <recommendedName>
        <fullName evidence="15">Ribonuclease 3</fullName>
        <ecNumber evidence="15">3.1.26.3</ecNumber>
    </recommendedName>
    <alternativeName>
        <fullName evidence="15">Ribonuclease III</fullName>
        <shortName evidence="15">RNase III</shortName>
    </alternativeName>
</protein>
<feature type="compositionally biased region" description="Basic and acidic residues" evidence="16">
    <location>
        <begin position="330"/>
        <end position="345"/>
    </location>
</feature>
<feature type="domain" description="DRBM" evidence="17">
    <location>
        <begin position="257"/>
        <end position="326"/>
    </location>
</feature>
<evidence type="ECO:0000256" key="2">
    <source>
        <dbReference type="ARBA" id="ARBA00004496"/>
    </source>
</evidence>
<evidence type="ECO:0000256" key="9">
    <source>
        <dbReference type="ARBA" id="ARBA00022722"/>
    </source>
</evidence>
<keyword evidence="10 15" id="KW-0479">Metal-binding</keyword>
<dbReference type="GO" id="GO:0046872">
    <property type="term" value="F:metal ion binding"/>
    <property type="evidence" value="ECO:0007669"/>
    <property type="project" value="UniProtKB-KW"/>
</dbReference>
<evidence type="ECO:0000256" key="8">
    <source>
        <dbReference type="ARBA" id="ARBA00022694"/>
    </source>
</evidence>
<dbReference type="CDD" id="cd10845">
    <property type="entry name" value="DSRM_RNAse_III_family"/>
    <property type="match status" value="1"/>
</dbReference>
<gene>
    <name evidence="15 19" type="primary">rnc</name>
    <name evidence="19" type="ORF">E6K81_08800</name>
</gene>
<keyword evidence="15" id="KW-0699">rRNA-binding</keyword>
<evidence type="ECO:0000256" key="10">
    <source>
        <dbReference type="ARBA" id="ARBA00022723"/>
    </source>
</evidence>
<evidence type="ECO:0000256" key="5">
    <source>
        <dbReference type="ARBA" id="ARBA00022490"/>
    </source>
</evidence>
<evidence type="ECO:0000256" key="14">
    <source>
        <dbReference type="ARBA" id="ARBA00022884"/>
    </source>
</evidence>
<dbReference type="Pfam" id="PF00035">
    <property type="entry name" value="dsrm"/>
    <property type="match status" value="1"/>
</dbReference>
<evidence type="ECO:0000256" key="1">
    <source>
        <dbReference type="ARBA" id="ARBA00000109"/>
    </source>
</evidence>